<dbReference type="Pfam" id="PF01494">
    <property type="entry name" value="FAD_binding_3"/>
    <property type="match status" value="1"/>
</dbReference>
<dbReference type="Gene3D" id="3.50.50.60">
    <property type="entry name" value="FAD/NAD(P)-binding domain"/>
    <property type="match status" value="1"/>
</dbReference>
<dbReference type="Proteomes" id="UP000606194">
    <property type="component" value="Unassembled WGS sequence"/>
</dbReference>
<comment type="caution">
    <text evidence="3">The sequence shown here is derived from an EMBL/GenBank/DDBJ whole genome shotgun (WGS) entry which is preliminary data.</text>
</comment>
<evidence type="ECO:0000259" key="2">
    <source>
        <dbReference type="Pfam" id="PF01494"/>
    </source>
</evidence>
<dbReference type="InterPro" id="IPR036188">
    <property type="entry name" value="FAD/NAD-bd_sf"/>
</dbReference>
<dbReference type="SUPFAM" id="SSF51905">
    <property type="entry name" value="FAD/NAD(P)-binding domain"/>
    <property type="match status" value="1"/>
</dbReference>
<dbReference type="InterPro" id="IPR002938">
    <property type="entry name" value="FAD-bd"/>
</dbReference>
<evidence type="ECO:0000313" key="3">
    <source>
        <dbReference type="EMBL" id="GGS05727.1"/>
    </source>
</evidence>
<gene>
    <name evidence="3" type="ORF">GCM10010269_50800</name>
</gene>
<name>A0A918G047_9ACTN</name>
<evidence type="ECO:0000256" key="1">
    <source>
        <dbReference type="ARBA" id="ARBA00038396"/>
    </source>
</evidence>
<reference evidence="3" key="2">
    <citation type="submission" date="2020-09" db="EMBL/GenBank/DDBJ databases">
        <authorList>
            <person name="Sun Q."/>
            <person name="Ohkuma M."/>
        </authorList>
    </citation>
    <scope>NUCLEOTIDE SEQUENCE</scope>
    <source>
        <strain evidence="3">JCM 4386</strain>
    </source>
</reference>
<feature type="domain" description="FAD-binding" evidence="2">
    <location>
        <begin position="6"/>
        <end position="363"/>
    </location>
</feature>
<accession>A0A918G047</accession>
<dbReference type="PANTHER" id="PTHR43747:SF1">
    <property type="entry name" value="SLR1998 PROTEIN"/>
    <property type="match status" value="1"/>
</dbReference>
<organism evidence="3 4">
    <name type="scientific">Streptomyces humidus</name>
    <dbReference type="NCBI Taxonomy" id="52259"/>
    <lineage>
        <taxon>Bacteria</taxon>
        <taxon>Bacillati</taxon>
        <taxon>Actinomycetota</taxon>
        <taxon>Actinomycetes</taxon>
        <taxon>Kitasatosporales</taxon>
        <taxon>Streptomycetaceae</taxon>
        <taxon>Streptomyces</taxon>
    </lineage>
</organism>
<keyword evidence="4" id="KW-1185">Reference proteome</keyword>
<reference evidence="3" key="1">
    <citation type="journal article" date="2014" name="Int. J. Syst. Evol. Microbiol.">
        <title>Complete genome sequence of Corynebacterium casei LMG S-19264T (=DSM 44701T), isolated from a smear-ripened cheese.</title>
        <authorList>
            <consortium name="US DOE Joint Genome Institute (JGI-PGF)"/>
            <person name="Walter F."/>
            <person name="Albersmeier A."/>
            <person name="Kalinowski J."/>
            <person name="Ruckert C."/>
        </authorList>
    </citation>
    <scope>NUCLEOTIDE SEQUENCE</scope>
    <source>
        <strain evidence="3">JCM 4386</strain>
    </source>
</reference>
<dbReference type="AlphaFoldDB" id="A0A918G047"/>
<sequence>MSETYDYDVGVIGGGPAGSTVASYLATAGLRVAVFEGQVFPREHVGESLVPAVMPVLREIGALDKIDAAGFPRKYGAAWTAADDRAAAPAGFQANSHGWGVAEIAYQEREQRGVDREYTFHVDRGKFDQILLKHAEELGAKVFQGVRVNGVDFSDARRPRLLARIGGQQVAVPVRMVVDASGRGTLVGSQLKVKVPDPVFDQYAVHTWFEGLDRASVARRPEDADYIHVHFLPQENTWVWQIPITDTITSVGVVTQKARFKAAKDDLESYFWDSVATRPELLGALKNATRLRPFKSEGDYSYGMRKIADDGLVLIGDAARFVDPIFSSGVSVAMNSARLAAKDIVAAASAGDFGAGRFATYVSTLRRGVNIWYDFISMYYRLNVLFTAFIDDPRYRIDMIRMLQGDVYDGDVPHALIAMKELVEAVEADPTHLWHGKLGDLKASSSALALF</sequence>
<comment type="similarity">
    <text evidence="1">Belongs to the flavin-dependent halogenase family. Bacterial tryptophan halogenase subfamily.</text>
</comment>
<dbReference type="RefSeq" id="WP_190151614.1">
    <property type="nucleotide sequence ID" value="NZ_BMTL01000022.1"/>
</dbReference>
<evidence type="ECO:0000313" key="4">
    <source>
        <dbReference type="Proteomes" id="UP000606194"/>
    </source>
</evidence>
<dbReference type="InterPro" id="IPR050816">
    <property type="entry name" value="Flavin-dep_Halogenase_NPB"/>
</dbReference>
<protein>
    <submittedName>
        <fullName evidence="3">Hydroxylase</fullName>
    </submittedName>
</protein>
<proteinExistence type="inferred from homology"/>
<dbReference type="EMBL" id="BMTL01000022">
    <property type="protein sequence ID" value="GGS05727.1"/>
    <property type="molecule type" value="Genomic_DNA"/>
</dbReference>
<dbReference type="GO" id="GO:0071949">
    <property type="term" value="F:FAD binding"/>
    <property type="evidence" value="ECO:0007669"/>
    <property type="project" value="InterPro"/>
</dbReference>
<dbReference type="PRINTS" id="PR00420">
    <property type="entry name" value="RNGMNOXGNASE"/>
</dbReference>
<dbReference type="PANTHER" id="PTHR43747">
    <property type="entry name" value="FAD-BINDING PROTEIN"/>
    <property type="match status" value="1"/>
</dbReference>